<dbReference type="SUPFAM" id="SSF48452">
    <property type="entry name" value="TPR-like"/>
    <property type="match status" value="1"/>
</dbReference>
<dbReference type="InterPro" id="IPR011990">
    <property type="entry name" value="TPR-like_helical_dom_sf"/>
</dbReference>
<dbReference type="EMBL" id="JAJATZ010000002">
    <property type="protein sequence ID" value="MCB5198727.1"/>
    <property type="molecule type" value="Genomic_DNA"/>
</dbReference>
<feature type="signal peptide" evidence="1">
    <location>
        <begin position="1"/>
        <end position="24"/>
    </location>
</feature>
<evidence type="ECO:0000313" key="3">
    <source>
        <dbReference type="Proteomes" id="UP001138961"/>
    </source>
</evidence>
<dbReference type="RefSeq" id="WP_226747617.1">
    <property type="nucleotide sequence ID" value="NZ_JAJATZ010000002.1"/>
</dbReference>
<organism evidence="2 3">
    <name type="scientific">Loktanella gaetbuli</name>
    <dbReference type="NCBI Taxonomy" id="2881335"/>
    <lineage>
        <taxon>Bacteria</taxon>
        <taxon>Pseudomonadati</taxon>
        <taxon>Pseudomonadota</taxon>
        <taxon>Alphaproteobacteria</taxon>
        <taxon>Rhodobacterales</taxon>
        <taxon>Roseobacteraceae</taxon>
        <taxon>Loktanella</taxon>
    </lineage>
</organism>
<gene>
    <name evidence="2" type="ORF">LGQ03_05695</name>
</gene>
<dbReference type="Gene3D" id="1.25.40.10">
    <property type="entry name" value="Tetratricopeptide repeat domain"/>
    <property type="match status" value="1"/>
</dbReference>
<evidence type="ECO:0000256" key="1">
    <source>
        <dbReference type="SAM" id="SignalP"/>
    </source>
</evidence>
<keyword evidence="1" id="KW-0732">Signal</keyword>
<accession>A0ABS8BSX3</accession>
<reference evidence="2" key="1">
    <citation type="submission" date="2021-10" db="EMBL/GenBank/DDBJ databases">
        <title>Loktanella gaetbuli sp. nov., isolated from a tidal flat.</title>
        <authorList>
            <person name="Park S."/>
            <person name="Yoon J.-H."/>
        </authorList>
    </citation>
    <scope>NUCLEOTIDE SEQUENCE</scope>
    <source>
        <strain evidence="2">TSTF-M6</strain>
    </source>
</reference>
<evidence type="ECO:0000313" key="2">
    <source>
        <dbReference type="EMBL" id="MCB5198727.1"/>
    </source>
</evidence>
<protein>
    <recommendedName>
        <fullName evidence="4">DUF560 domain-containing protein</fullName>
    </recommendedName>
</protein>
<name>A0ABS8BSX3_9RHOB</name>
<evidence type="ECO:0008006" key="4">
    <source>
        <dbReference type="Google" id="ProtNLM"/>
    </source>
</evidence>
<proteinExistence type="predicted"/>
<sequence>MTRLSQCLSALAVVAALQTNAAHAQNVELTADETRALAIELANAGDLAASQSVLDALLARDDRDVTALITAARIATAQNRPADAVALGARAYSASTTDVEAYVAARIVARAHVEQNNDSRAQFWLRRARQYAPDAETAEGVAEDYAFVRNRNPLSLDLSFGIRPSSNINNGSQSREAFLLGLPFALTLSRDAQALSGLAYNLGATARYRLRDSETSATFFDVSIDGTTYTLSQDAKDDLEAEARLEDATGDTPSAEALRDIKGSDYAFVQLSFGLTHRVRLAPDLLPTTLSARIGTSWYGGAPYQDFVDANVGQSLATSDRSRLRLLAGVQKQIAEDSFDDVMSYRFGARYSYVLDRGDLVTFSIDDRISVSDNVERDYTAIRAGVDYDLSEPVYGVRLGFGLSVENRAYDFSRLNAGPRDDLTVDARATAQFSQVEYYGFQPVGTLEISKTSSDNALFDREYISLGFDLRSAF</sequence>
<feature type="chain" id="PRO_5046151464" description="DUF560 domain-containing protein" evidence="1">
    <location>
        <begin position="25"/>
        <end position="474"/>
    </location>
</feature>
<keyword evidence="3" id="KW-1185">Reference proteome</keyword>
<dbReference type="Proteomes" id="UP001138961">
    <property type="component" value="Unassembled WGS sequence"/>
</dbReference>
<comment type="caution">
    <text evidence="2">The sequence shown here is derived from an EMBL/GenBank/DDBJ whole genome shotgun (WGS) entry which is preliminary data.</text>
</comment>